<comment type="caution">
    <text evidence="1">The sequence shown here is derived from an EMBL/GenBank/DDBJ whole genome shotgun (WGS) entry which is preliminary data.</text>
</comment>
<keyword evidence="2" id="KW-1185">Reference proteome</keyword>
<gene>
    <name evidence="1" type="ORF">GH714_039506</name>
</gene>
<dbReference type="EMBL" id="JAAGAX010000001">
    <property type="protein sequence ID" value="KAF2325771.1"/>
    <property type="molecule type" value="Genomic_DNA"/>
</dbReference>
<name>A0A6A6NKJ5_HEVBR</name>
<evidence type="ECO:0000313" key="2">
    <source>
        <dbReference type="Proteomes" id="UP000467840"/>
    </source>
</evidence>
<proteinExistence type="predicted"/>
<reference evidence="1 2" key="1">
    <citation type="journal article" date="2020" name="Mol. Plant">
        <title>The Chromosome-Based Rubber Tree Genome Provides New Insights into Spurge Genome Evolution and Rubber Biosynthesis.</title>
        <authorList>
            <person name="Liu J."/>
            <person name="Shi C."/>
            <person name="Shi C.C."/>
            <person name="Li W."/>
            <person name="Zhang Q.J."/>
            <person name="Zhang Y."/>
            <person name="Li K."/>
            <person name="Lu H.F."/>
            <person name="Shi C."/>
            <person name="Zhu S.T."/>
            <person name="Xiao Z.Y."/>
            <person name="Nan H."/>
            <person name="Yue Y."/>
            <person name="Zhu X.G."/>
            <person name="Wu Y."/>
            <person name="Hong X.N."/>
            <person name="Fan G.Y."/>
            <person name="Tong Y."/>
            <person name="Zhang D."/>
            <person name="Mao C.L."/>
            <person name="Liu Y.L."/>
            <person name="Hao S.J."/>
            <person name="Liu W.Q."/>
            <person name="Lv M.Q."/>
            <person name="Zhang H.B."/>
            <person name="Liu Y."/>
            <person name="Hu-Tang G.R."/>
            <person name="Wang J.P."/>
            <person name="Wang J.H."/>
            <person name="Sun Y.H."/>
            <person name="Ni S.B."/>
            <person name="Chen W.B."/>
            <person name="Zhang X.C."/>
            <person name="Jiao Y.N."/>
            <person name="Eichler E.E."/>
            <person name="Li G.H."/>
            <person name="Liu X."/>
            <person name="Gao L.Z."/>
        </authorList>
    </citation>
    <scope>NUCLEOTIDE SEQUENCE [LARGE SCALE GENOMIC DNA]</scope>
    <source>
        <strain evidence="2">cv. GT1</strain>
        <tissue evidence="1">Leaf</tissue>
    </source>
</reference>
<dbReference type="Proteomes" id="UP000467840">
    <property type="component" value="Chromosome 5"/>
</dbReference>
<protein>
    <submittedName>
        <fullName evidence="1">Uncharacterized protein</fullName>
    </submittedName>
</protein>
<accession>A0A6A6NKJ5</accession>
<organism evidence="1 2">
    <name type="scientific">Hevea brasiliensis</name>
    <name type="common">Para rubber tree</name>
    <name type="synonym">Siphonia brasiliensis</name>
    <dbReference type="NCBI Taxonomy" id="3981"/>
    <lineage>
        <taxon>Eukaryota</taxon>
        <taxon>Viridiplantae</taxon>
        <taxon>Streptophyta</taxon>
        <taxon>Embryophyta</taxon>
        <taxon>Tracheophyta</taxon>
        <taxon>Spermatophyta</taxon>
        <taxon>Magnoliopsida</taxon>
        <taxon>eudicotyledons</taxon>
        <taxon>Gunneridae</taxon>
        <taxon>Pentapetalae</taxon>
        <taxon>rosids</taxon>
        <taxon>fabids</taxon>
        <taxon>Malpighiales</taxon>
        <taxon>Euphorbiaceae</taxon>
        <taxon>Crotonoideae</taxon>
        <taxon>Micrandreae</taxon>
        <taxon>Hevea</taxon>
    </lineage>
</organism>
<evidence type="ECO:0000313" key="1">
    <source>
        <dbReference type="EMBL" id="KAF2325771.1"/>
    </source>
</evidence>
<sequence length="119" mass="13406">MMEEGEITMGVRDVRIEHNGEGYKSVYFGCGENGLGGLKGNEVNLDPSRQKPKDGEFFPFTRSNPIVGNMKEVPTSLDKECHTAVRKPPDDVRMVDENQLCHLEDDVDSKEEDSEGMEW</sequence>
<dbReference type="AlphaFoldDB" id="A0A6A6NKJ5"/>